<dbReference type="Proteomes" id="UP000310506">
    <property type="component" value="Unassembled WGS sequence"/>
</dbReference>
<dbReference type="RefSeq" id="WP_136137449.1">
    <property type="nucleotide sequence ID" value="NZ_SDGV01000021.1"/>
</dbReference>
<dbReference type="EMBL" id="SDGV01000021">
    <property type="protein sequence ID" value="THB60571.1"/>
    <property type="molecule type" value="Genomic_DNA"/>
</dbReference>
<feature type="signal peptide" evidence="1">
    <location>
        <begin position="1"/>
        <end position="25"/>
    </location>
</feature>
<evidence type="ECO:0000313" key="2">
    <source>
        <dbReference type="EMBL" id="THB60571.1"/>
    </source>
</evidence>
<dbReference type="AlphaFoldDB" id="A0A4S3B0P6"/>
<name>A0A4S3B0P6_9ENTE</name>
<protein>
    <submittedName>
        <fullName evidence="2">Uncharacterized protein</fullName>
    </submittedName>
</protein>
<evidence type="ECO:0000256" key="1">
    <source>
        <dbReference type="SAM" id="SignalP"/>
    </source>
</evidence>
<keyword evidence="1" id="KW-0732">Signal</keyword>
<organism evidence="2 3">
    <name type="scientific">Vagococcus silagei</name>
    <dbReference type="NCBI Taxonomy" id="2508885"/>
    <lineage>
        <taxon>Bacteria</taxon>
        <taxon>Bacillati</taxon>
        <taxon>Bacillota</taxon>
        <taxon>Bacilli</taxon>
        <taxon>Lactobacillales</taxon>
        <taxon>Enterococcaceae</taxon>
        <taxon>Vagococcus</taxon>
    </lineage>
</organism>
<keyword evidence="3" id="KW-1185">Reference proteome</keyword>
<sequence>MKKKLLVSLVLFMGVGFMLNTTVSAVEIRPVINNRAIYHNFTFKNYPPKTYKGLTLIVVTKTKTGYIGTYI</sequence>
<comment type="caution">
    <text evidence="2">The sequence shown here is derived from an EMBL/GenBank/DDBJ whole genome shotgun (WGS) entry which is preliminary data.</text>
</comment>
<dbReference type="OrthoDB" id="2186445at2"/>
<evidence type="ECO:0000313" key="3">
    <source>
        <dbReference type="Proteomes" id="UP000310506"/>
    </source>
</evidence>
<gene>
    <name evidence="2" type="ORF">ESZ54_09515</name>
</gene>
<proteinExistence type="predicted"/>
<accession>A0A4S3B0P6</accession>
<reference evidence="2 3" key="1">
    <citation type="submission" date="2019-01" db="EMBL/GenBank/DDBJ databases">
        <title>Vagococcus silagei sp. nov. isolated from brewer's grain.</title>
        <authorList>
            <person name="Guu J.-R."/>
        </authorList>
    </citation>
    <scope>NUCLEOTIDE SEQUENCE [LARGE SCALE GENOMIC DNA]</scope>
    <source>
        <strain evidence="2 3">2B-2</strain>
    </source>
</reference>
<feature type="chain" id="PRO_5020837317" evidence="1">
    <location>
        <begin position="26"/>
        <end position="71"/>
    </location>
</feature>